<comment type="caution">
    <text evidence="1">The sequence shown here is derived from an EMBL/GenBank/DDBJ whole genome shotgun (WGS) entry which is preliminary data.</text>
</comment>
<dbReference type="Proteomes" id="UP000052258">
    <property type="component" value="Unassembled WGS sequence"/>
</dbReference>
<reference evidence="1 2" key="1">
    <citation type="journal article" date="2015" name="Genome Biol. Evol.">
        <title>Comparative Genomics of Listeria Sensu Lato: Genus-Wide Differences in Evolutionary Dynamics and the Progressive Gain of Complex, Potentially Pathogenicity-Related Traits through Lateral Gene Transfer.</title>
        <authorList>
            <person name="Chiara M."/>
            <person name="Caruso M."/>
            <person name="D'Erchia A.M."/>
            <person name="Manzari C."/>
            <person name="Fraccalvieri R."/>
            <person name="Goffredo E."/>
            <person name="Latorre L."/>
            <person name="Miccolupo A."/>
            <person name="Padalino I."/>
            <person name="Santagada G."/>
            <person name="Chiocco D."/>
            <person name="Pesole G."/>
            <person name="Horner D.S."/>
            <person name="Parisi A."/>
        </authorList>
    </citation>
    <scope>NUCLEOTIDE SEQUENCE [LARGE SCALE GENOMIC DNA]</scope>
    <source>
        <strain evidence="1 2">1991</strain>
    </source>
</reference>
<name>A0A0J8GIG8_9LIST</name>
<dbReference type="EMBL" id="AZHO01000006">
    <property type="protein sequence ID" value="KMT60794.1"/>
    <property type="molecule type" value="Genomic_DNA"/>
</dbReference>
<keyword evidence="2" id="KW-1185">Reference proteome</keyword>
<evidence type="ECO:0000313" key="2">
    <source>
        <dbReference type="Proteomes" id="UP000052258"/>
    </source>
</evidence>
<sequence>MQLFSLLFFINFHIKKASNNIKYSDLSMKRLTFFKQKKLPNETIRKPIFI</sequence>
<dbReference type="AlphaFoldDB" id="A0A0J8GIG8"/>
<protein>
    <submittedName>
        <fullName evidence="1">Uncharacterized protein</fullName>
    </submittedName>
</protein>
<evidence type="ECO:0000313" key="1">
    <source>
        <dbReference type="EMBL" id="KMT60794.1"/>
    </source>
</evidence>
<organism evidence="1 2">
    <name type="scientific">Listeria fleischmannii 1991</name>
    <dbReference type="NCBI Taxonomy" id="1430899"/>
    <lineage>
        <taxon>Bacteria</taxon>
        <taxon>Bacillati</taxon>
        <taxon>Bacillota</taxon>
        <taxon>Bacilli</taxon>
        <taxon>Bacillales</taxon>
        <taxon>Listeriaceae</taxon>
        <taxon>Listeria</taxon>
    </lineage>
</organism>
<gene>
    <name evidence="1" type="ORF">X560_0485</name>
</gene>
<accession>A0A0J8GIG8</accession>
<proteinExistence type="predicted"/>